<gene>
    <name evidence="11" type="primary">Pop4</name>
    <name evidence="11" type="ORF">Anas_12577</name>
</gene>
<accession>A0A5N5TC95</accession>
<dbReference type="GO" id="GO:0016787">
    <property type="term" value="F:hydrolase activity"/>
    <property type="evidence" value="ECO:0007669"/>
    <property type="project" value="UniProtKB-KW"/>
</dbReference>
<keyword evidence="6" id="KW-0540">Nuclease</keyword>
<dbReference type="PIRSF" id="PIRSF027081">
    <property type="entry name" value="RNase_P/MRP_p29_subunit"/>
    <property type="match status" value="1"/>
</dbReference>
<keyword evidence="4" id="KW-0963">Cytoplasm</keyword>
<keyword evidence="8" id="KW-0378">Hydrolase</keyword>
<dbReference type="PANTHER" id="PTHR13348:SF0">
    <property type="entry name" value="RIBONUCLEASE P PROTEIN SUBUNIT P29"/>
    <property type="match status" value="1"/>
</dbReference>
<protein>
    <recommendedName>
        <fullName evidence="3 10">Ribonuclease P protein subunit p29</fullName>
    </recommendedName>
</protein>
<dbReference type="GO" id="GO:0005730">
    <property type="term" value="C:nucleolus"/>
    <property type="evidence" value="ECO:0007669"/>
    <property type="project" value="UniProtKB-SubCell"/>
</dbReference>
<proteinExistence type="inferred from homology"/>
<dbReference type="GO" id="GO:0033204">
    <property type="term" value="F:ribonuclease P RNA binding"/>
    <property type="evidence" value="ECO:0007669"/>
    <property type="project" value="InterPro"/>
</dbReference>
<comment type="caution">
    <text evidence="11">The sequence shown here is derived from an EMBL/GenBank/DDBJ whole genome shotgun (WGS) entry which is preliminary data.</text>
</comment>
<evidence type="ECO:0000313" key="11">
    <source>
        <dbReference type="EMBL" id="KAB7504283.1"/>
    </source>
</evidence>
<dbReference type="Pfam" id="PF01868">
    <property type="entry name" value="RNase_P-MRP_p29"/>
    <property type="match status" value="1"/>
</dbReference>
<dbReference type="SUPFAM" id="SSF101744">
    <property type="entry name" value="Rof/RNase P subunit-like"/>
    <property type="match status" value="1"/>
</dbReference>
<comment type="subcellular location">
    <subcellularLocation>
        <location evidence="10">Nucleus</location>
        <location evidence="10">Nucleolus</location>
    </subcellularLocation>
</comment>
<evidence type="ECO:0000256" key="1">
    <source>
        <dbReference type="ARBA" id="ARBA00002435"/>
    </source>
</evidence>
<keyword evidence="10" id="KW-0539">Nucleus</keyword>
<keyword evidence="7" id="KW-0255">Endonuclease</keyword>
<dbReference type="SMART" id="SM00538">
    <property type="entry name" value="POP4"/>
    <property type="match status" value="1"/>
</dbReference>
<evidence type="ECO:0000256" key="5">
    <source>
        <dbReference type="ARBA" id="ARBA00022694"/>
    </source>
</evidence>
<dbReference type="GO" id="GO:0030677">
    <property type="term" value="C:ribonuclease P complex"/>
    <property type="evidence" value="ECO:0007669"/>
    <property type="project" value="UniProtKB-UniRule"/>
</dbReference>
<comment type="subunit">
    <text evidence="9">Component of nuclear RNase P and RNase MRP ribonucleoproteins. RNase P consists of a catalytic RNA moiety and 10 different protein chains; POP1, POP4, POP5, POP7, RPP14, RPP21, RPP25, RPP30, RPP38 and RPP40. Within the RNase P complex, POP1, POP7 and RPP25 form the 'finger' subcomplex, POP5, RPP14, RPP40 and homodimeric RPP30 form the 'palm' subcomplex, and RPP21, POP4 and RPP38 form the 'wrist' subcomplex. All subunits of the RNase P complex interact with the catalytic RNA. Several subunits of RNase P are also part of the RNase MRP complex. RNase MRP consists of a catalytic RNA moiety and about 8 protein subunits; POP1, POP7, RPP25, RPP30, RPP38, RPP40 and possibly also POP4 and POP5.</text>
</comment>
<dbReference type="PANTHER" id="PTHR13348">
    <property type="entry name" value="RIBONUCLEASE P SUBUNIT P29"/>
    <property type="match status" value="1"/>
</dbReference>
<dbReference type="Proteomes" id="UP000326759">
    <property type="component" value="Unassembled WGS sequence"/>
</dbReference>
<dbReference type="InterPro" id="IPR036980">
    <property type="entry name" value="RNase_P/MRP_Rpp29_sf"/>
</dbReference>
<keyword evidence="12" id="KW-1185">Reference proteome</keyword>
<dbReference type="EMBL" id="SEYY01003454">
    <property type="protein sequence ID" value="KAB7504283.1"/>
    <property type="molecule type" value="Genomic_DNA"/>
</dbReference>
<evidence type="ECO:0000256" key="2">
    <source>
        <dbReference type="ARBA" id="ARBA00006181"/>
    </source>
</evidence>
<dbReference type="GO" id="GO:0004519">
    <property type="term" value="F:endonuclease activity"/>
    <property type="evidence" value="ECO:0007669"/>
    <property type="project" value="UniProtKB-KW"/>
</dbReference>
<evidence type="ECO:0000256" key="10">
    <source>
        <dbReference type="PIRNR" id="PIRNR027081"/>
    </source>
</evidence>
<dbReference type="GO" id="GO:0000172">
    <property type="term" value="C:ribonuclease MRP complex"/>
    <property type="evidence" value="ECO:0007669"/>
    <property type="project" value="InterPro"/>
</dbReference>
<evidence type="ECO:0000256" key="6">
    <source>
        <dbReference type="ARBA" id="ARBA00022722"/>
    </source>
</evidence>
<comment type="similarity">
    <text evidence="2">Belongs to the eukaryotic/archaeal RNase P protein component 1 family.</text>
</comment>
<dbReference type="InterPro" id="IPR023538">
    <property type="entry name" value="RNP1"/>
</dbReference>
<reference evidence="11 12" key="1">
    <citation type="journal article" date="2019" name="PLoS Biol.">
        <title>Sex chromosomes control vertical transmission of feminizing Wolbachia symbionts in an isopod.</title>
        <authorList>
            <person name="Becking T."/>
            <person name="Chebbi M.A."/>
            <person name="Giraud I."/>
            <person name="Moumen B."/>
            <person name="Laverre T."/>
            <person name="Caubet Y."/>
            <person name="Peccoud J."/>
            <person name="Gilbert C."/>
            <person name="Cordaux R."/>
        </authorList>
    </citation>
    <scope>NUCLEOTIDE SEQUENCE [LARGE SCALE GENOMIC DNA]</scope>
    <source>
        <strain evidence="11">ANa2</strain>
        <tissue evidence="11">Whole body excluding digestive tract and cuticle</tissue>
    </source>
</reference>
<evidence type="ECO:0000256" key="9">
    <source>
        <dbReference type="ARBA" id="ARBA00046486"/>
    </source>
</evidence>
<dbReference type="GO" id="GO:0006364">
    <property type="term" value="P:rRNA processing"/>
    <property type="evidence" value="ECO:0007669"/>
    <property type="project" value="TreeGrafter"/>
</dbReference>
<dbReference type="OrthoDB" id="124041at2759"/>
<comment type="function">
    <text evidence="1 10">Component of ribonuclease P, a ribonucleoprotein complex that generates mature tRNA molecules by cleaving their 5'-ends.</text>
</comment>
<evidence type="ECO:0000256" key="7">
    <source>
        <dbReference type="ARBA" id="ARBA00022759"/>
    </source>
</evidence>
<sequence length="252" mass="29115">MTEDKTAHKIYSEISKETENRSNHIIGLPPFDSTCSKALVHDFVKEISHASDDVIKTDLKKRYYLGSKIPRVRPHKSLKNKSVKIDSNAPNRGKKRMTCAERRKRGLLHLNKNNKTFEMFIPVHKMWKEYALQMLGIGHNQEKSKESDSTSNKKFITILQQKVRKIEYFGSLLKVTKSRCSEYIGIEGIVIQETKNTFSFITVDNCVKIVPKLHSEFSFIVSNFGFSISGNHLHQRPVDKAKQHLKKQSLWL</sequence>
<dbReference type="InterPro" id="IPR016848">
    <property type="entry name" value="RNase_P/MRP_Rpp29-subunit"/>
</dbReference>
<evidence type="ECO:0000256" key="4">
    <source>
        <dbReference type="ARBA" id="ARBA00022490"/>
    </source>
</evidence>
<evidence type="ECO:0000256" key="8">
    <source>
        <dbReference type="ARBA" id="ARBA00022801"/>
    </source>
</evidence>
<evidence type="ECO:0000256" key="3">
    <source>
        <dbReference type="ARBA" id="ARBA00016225"/>
    </source>
</evidence>
<dbReference type="InterPro" id="IPR002730">
    <property type="entry name" value="Rpp29/RNP1"/>
</dbReference>
<name>A0A5N5TC95_9CRUS</name>
<keyword evidence="5 10" id="KW-0819">tRNA processing</keyword>
<organism evidence="11 12">
    <name type="scientific">Armadillidium nasatum</name>
    <dbReference type="NCBI Taxonomy" id="96803"/>
    <lineage>
        <taxon>Eukaryota</taxon>
        <taxon>Metazoa</taxon>
        <taxon>Ecdysozoa</taxon>
        <taxon>Arthropoda</taxon>
        <taxon>Crustacea</taxon>
        <taxon>Multicrustacea</taxon>
        <taxon>Malacostraca</taxon>
        <taxon>Eumalacostraca</taxon>
        <taxon>Peracarida</taxon>
        <taxon>Isopoda</taxon>
        <taxon>Oniscidea</taxon>
        <taxon>Crinocheta</taxon>
        <taxon>Armadillidiidae</taxon>
        <taxon>Armadillidium</taxon>
    </lineage>
</organism>
<dbReference type="HAMAP" id="MF_00754">
    <property type="entry name" value="RNase_P_1"/>
    <property type="match status" value="1"/>
</dbReference>
<dbReference type="GO" id="GO:0001682">
    <property type="term" value="P:tRNA 5'-leader removal"/>
    <property type="evidence" value="ECO:0007669"/>
    <property type="project" value="InterPro"/>
</dbReference>
<evidence type="ECO:0000313" key="12">
    <source>
        <dbReference type="Proteomes" id="UP000326759"/>
    </source>
</evidence>
<dbReference type="AlphaFoldDB" id="A0A5N5TC95"/>
<dbReference type="Gene3D" id="2.30.30.210">
    <property type="entry name" value="Ribonuclease P/MRP, subunit p29"/>
    <property type="match status" value="1"/>
</dbReference>
<dbReference type="InterPro" id="IPR023534">
    <property type="entry name" value="Rof/RNase_P-like"/>
</dbReference>